<evidence type="ECO:0000256" key="3">
    <source>
        <dbReference type="SAM" id="MobiDB-lite"/>
    </source>
</evidence>
<dbReference type="Gene3D" id="3.90.980.10">
    <property type="entry name" value="DNA primase, catalytic core, N-terminal domain"/>
    <property type="match status" value="1"/>
</dbReference>
<dbReference type="Pfam" id="PF04703">
    <property type="entry name" value="FaeA"/>
    <property type="match status" value="1"/>
</dbReference>
<dbReference type="SUPFAM" id="SSF56731">
    <property type="entry name" value="DNA primase core"/>
    <property type="match status" value="1"/>
</dbReference>
<dbReference type="InterPro" id="IPR006793">
    <property type="entry name" value="FaeA"/>
</dbReference>
<dbReference type="GO" id="GO:0006355">
    <property type="term" value="P:regulation of DNA-templated transcription"/>
    <property type="evidence" value="ECO:0007669"/>
    <property type="project" value="InterPro"/>
</dbReference>
<dbReference type="Gene3D" id="3.40.1360.10">
    <property type="match status" value="1"/>
</dbReference>
<feature type="compositionally biased region" description="Low complexity" evidence="3">
    <location>
        <begin position="109"/>
        <end position="118"/>
    </location>
</feature>
<keyword evidence="5" id="KW-1185">Reference proteome</keyword>
<dbReference type="Proteomes" id="UP000546257">
    <property type="component" value="Unassembled WGS sequence"/>
</dbReference>
<reference evidence="4 5" key="1">
    <citation type="submission" date="2020-08" db="EMBL/GenBank/DDBJ databases">
        <authorList>
            <person name="Seo M.-J."/>
        </authorList>
    </citation>
    <scope>NUCLEOTIDE SEQUENCE [LARGE SCALE GENOMIC DNA]</scope>
    <source>
        <strain evidence="4 5">MBLA0160</strain>
    </source>
</reference>
<keyword evidence="2" id="KW-0804">Transcription</keyword>
<accession>A0A7J9SMN0</accession>
<name>A0A7J9SMN0_9EURY</name>
<dbReference type="Gene3D" id="1.10.10.10">
    <property type="entry name" value="Winged helix-like DNA-binding domain superfamily/Winged helix DNA-binding domain"/>
    <property type="match status" value="1"/>
</dbReference>
<dbReference type="EMBL" id="JACKXD010000010">
    <property type="protein sequence ID" value="MBB6647978.1"/>
    <property type="molecule type" value="Genomic_DNA"/>
</dbReference>
<proteinExistence type="predicted"/>
<keyword evidence="1" id="KW-0805">Transcription regulation</keyword>
<evidence type="ECO:0000313" key="4">
    <source>
        <dbReference type="EMBL" id="MBB6647978.1"/>
    </source>
</evidence>
<dbReference type="PANTHER" id="PTHR30313">
    <property type="entry name" value="DNA PRIMASE"/>
    <property type="match status" value="1"/>
</dbReference>
<dbReference type="InterPro" id="IPR036388">
    <property type="entry name" value="WH-like_DNA-bd_sf"/>
</dbReference>
<feature type="region of interest" description="Disordered" evidence="3">
    <location>
        <begin position="1737"/>
        <end position="1768"/>
    </location>
</feature>
<gene>
    <name evidence="4" type="ORF">H5V44_17105</name>
</gene>
<dbReference type="InterPro" id="IPR037068">
    <property type="entry name" value="DNA_primase_core_N_sf"/>
</dbReference>
<evidence type="ECO:0000313" key="5">
    <source>
        <dbReference type="Proteomes" id="UP000546257"/>
    </source>
</evidence>
<feature type="compositionally biased region" description="Low complexity" evidence="3">
    <location>
        <begin position="1759"/>
        <end position="1768"/>
    </location>
</feature>
<evidence type="ECO:0000256" key="1">
    <source>
        <dbReference type="ARBA" id="ARBA00023015"/>
    </source>
</evidence>
<sequence length="1768" mass="187454">MTEYYEHDDAECSDSTDAVGGATVADLRDVLAAIEAKAPPALELAERLADATAVGVAAAQATVYDAIDAGVLVEDDTGAFGGVRLGAEYAETPDSADIDTGGAGSSGREPLGNPAENPAPEPDADAADREAAVEALRDVLRFYNERVDDAIADHTEDGEHPDRPTTAREYFTERRGWDDATVDGLLLGWAPPEHVDELVAWLHDRGHSREAILATGAVGETDSGGFYTTFAGRYVLPYYDADGEPAYAIARATGGEGGGAEGYGGHPADYQAGKYAKLRHTDARVPFDEPIYGLDTLADGAHVVVAEGIADAITARELGYAVLSPVARQFKEAHYDPLVDALEAHAVDRVTVVADADSVRSDDAGELEPESIGEAVSAALSPVGAGLRGALNTADALEDRADLDVRVTLPPAPADLENDLDEFVTGPWSGDLAALLRSARPAAAFPEYDDVVGKEPSEAFDAFDAEKYEPTATSADETTAEIRDIYHALDRLDARRVAGRTIVGEWLDDRGDRRHFAPTWAPAGYDGTANFVDRDKWVDMGGRGGRGGPAVMAAIDAGLVRDTECPEAVCGATWWEAVDHLRELGFDIPELEDDKEAEEYDDDPREVSATVDAHRAWEAAGRVTPADVEDDRLAPADEDAFACPACGSEVDAVRAVAVLEGLADGCGGSLGADTYPEAYALARTEYGAPLPRYYTTADAIAEWEAVLDVIGEVGFDHLDEDAIATETTATGDAVGGDAVRAMNPAWRLSESGGSVLVFDSGVVWDADTERVLDVLRFVALDSGLLADATEPLEGEAFTEAYRRARTEYGAPLPRWEPALDGARDLTPQLPPAEELLDAREVDGVGVDALEAAREEVEALIREAASDADTPTVVTALPALGKTTGTIKAARDRPLSYLAPRKELQEQGLDKAAEWGVDAFVLPVFAGERVRDEVLDAAEAYVREHDKTPLRERWSLLEAAVDGADEDVDPTDIFVEDDEEDREEVDLNRATCPTRDGEHGVAWALAFAAARKLGYTPRQIHTLARGLFGAEPPCEHDHGEGADSGGCPYSEAWEEAADAEDPYDLLIGSYTHAHVPSVRTAYDTGPDGDRERHARTVVLDEFVGEAYAHGFDDHADDHARWLASALRADVDDRRDMYEADLFGDEWVRAWLNGEGETVDSVDDALATMGRLGDLFDAREGAATVLDEVDPDLLDTFGLETPLRELVGDGRPAAVAGDLAAALGAVDRHHPAAGVAEWASEAVAEPLERATRGGDATPTVEALDLEELPAAGDLADLVAGAVEAVAEGADGAEGRLRAAVKALRGGREGCEVLAAWADDGYAHPDAHHLLEAIATPTGEDAPENATRVGTSAWAFDDEATEGTTVDVVETGERATVVLDRNGHGARLHNPPARTHAGGEETPLVGLDATGRAELWRVALGEPVETADIHDTPAERAAFLEDALDLRVLRASDRPRYYSGDPGTKDTDGDAALLQAIAEEYAGIDAPRQRGDAPEAVGRPAAITSKGVREVLENDARLDDAVAAWEHFGNLAGANDLGAHRLGAVLGCQHYGDDAIERFAALDAEAVDVSRDGARGGELSYDSDLGDAYLQHMTEDQVMQAILRFARGDSGATVVARTGALREDLPVVGEAQVVETYSDTATEIARAYRRLGRRFTVADVADAVDVSRRQVRRVLAELAEAGYLQRVSAGEGVATVYGPGDQPGAGEVDLPRREDAVDATAGHGPSKEYYTWNVRVAGGETASETGSPAPSTRPVGAPPAPEAVEASGPPG</sequence>
<dbReference type="InterPro" id="IPR050219">
    <property type="entry name" value="DnaG_primase"/>
</dbReference>
<dbReference type="RefSeq" id="WP_185194352.1">
    <property type="nucleotide sequence ID" value="NZ_JACKXD010000010.1"/>
</dbReference>
<organism evidence="4 5">
    <name type="scientific">Halobellus ruber</name>
    <dbReference type="NCBI Taxonomy" id="2761102"/>
    <lineage>
        <taxon>Archaea</taxon>
        <taxon>Methanobacteriati</taxon>
        <taxon>Methanobacteriota</taxon>
        <taxon>Stenosarchaea group</taxon>
        <taxon>Halobacteria</taxon>
        <taxon>Halobacteriales</taxon>
        <taxon>Haloferacaceae</taxon>
        <taxon>Halobellus</taxon>
    </lineage>
</organism>
<dbReference type="GO" id="GO:0006269">
    <property type="term" value="P:DNA replication, synthesis of primer"/>
    <property type="evidence" value="ECO:0007669"/>
    <property type="project" value="TreeGrafter"/>
</dbReference>
<protein>
    <submittedName>
        <fullName evidence="4">Uncharacterized protein</fullName>
    </submittedName>
</protein>
<evidence type="ECO:0000256" key="2">
    <source>
        <dbReference type="ARBA" id="ARBA00023163"/>
    </source>
</evidence>
<dbReference type="GO" id="GO:0005737">
    <property type="term" value="C:cytoplasm"/>
    <property type="evidence" value="ECO:0007669"/>
    <property type="project" value="TreeGrafter"/>
</dbReference>
<feature type="region of interest" description="Disordered" evidence="3">
    <location>
        <begin position="91"/>
        <end position="127"/>
    </location>
</feature>
<dbReference type="SUPFAM" id="SSF46785">
    <property type="entry name" value="Winged helix' DNA-binding domain"/>
    <property type="match status" value="1"/>
</dbReference>
<comment type="caution">
    <text evidence="4">The sequence shown here is derived from an EMBL/GenBank/DDBJ whole genome shotgun (WGS) entry which is preliminary data.</text>
</comment>
<dbReference type="PANTHER" id="PTHR30313:SF2">
    <property type="entry name" value="DNA PRIMASE"/>
    <property type="match status" value="1"/>
</dbReference>
<dbReference type="InterPro" id="IPR036390">
    <property type="entry name" value="WH_DNA-bd_sf"/>
</dbReference>